<proteinExistence type="predicted"/>
<feature type="transmembrane region" description="Helical" evidence="1">
    <location>
        <begin position="47"/>
        <end position="65"/>
    </location>
</feature>
<evidence type="ECO:0000256" key="1">
    <source>
        <dbReference type="SAM" id="Phobius"/>
    </source>
</evidence>
<keyword evidence="1" id="KW-0812">Transmembrane</keyword>
<dbReference type="InterPro" id="IPR057700">
    <property type="entry name" value="DUF7940"/>
</dbReference>
<keyword evidence="3" id="KW-1185">Reference proteome</keyword>
<accession>A0ABQ4RRW0</accession>
<name>A0ABQ4RRW0_9HYPH</name>
<evidence type="ECO:0000313" key="3">
    <source>
        <dbReference type="Proteomes" id="UP001055125"/>
    </source>
</evidence>
<dbReference type="RefSeq" id="WP_238242087.1">
    <property type="nucleotide sequence ID" value="NZ_BPQP01000001.1"/>
</dbReference>
<sequence>MKLRHDWRALVRHAWSLRLSALATVLSGAEVAIGVFASDPPIPRGAFAALALFVTVAAGGARLVAQKPLSEDAE</sequence>
<dbReference type="Proteomes" id="UP001055125">
    <property type="component" value="Unassembled WGS sequence"/>
</dbReference>
<reference evidence="2" key="1">
    <citation type="journal article" date="2021" name="Front. Microbiol.">
        <title>Comprehensive Comparative Genomics and Phenotyping of Methylobacterium Species.</title>
        <authorList>
            <person name="Alessa O."/>
            <person name="Ogura Y."/>
            <person name="Fujitani Y."/>
            <person name="Takami H."/>
            <person name="Hayashi T."/>
            <person name="Sahin N."/>
            <person name="Tani A."/>
        </authorList>
    </citation>
    <scope>NUCLEOTIDE SEQUENCE</scope>
    <source>
        <strain evidence="2">DSM 19015</strain>
    </source>
</reference>
<keyword evidence="1" id="KW-0472">Membrane</keyword>
<comment type="caution">
    <text evidence="2">The sequence shown here is derived from an EMBL/GenBank/DDBJ whole genome shotgun (WGS) entry which is preliminary data.</text>
</comment>
<evidence type="ECO:0000313" key="2">
    <source>
        <dbReference type="EMBL" id="GJD92944.1"/>
    </source>
</evidence>
<keyword evidence="1" id="KW-1133">Transmembrane helix</keyword>
<reference evidence="2" key="2">
    <citation type="submission" date="2021-08" db="EMBL/GenBank/DDBJ databases">
        <authorList>
            <person name="Tani A."/>
            <person name="Ola A."/>
            <person name="Ogura Y."/>
            <person name="Katsura K."/>
            <person name="Hayashi T."/>
        </authorList>
    </citation>
    <scope>NUCLEOTIDE SEQUENCE</scope>
    <source>
        <strain evidence="2">DSM 19015</strain>
    </source>
</reference>
<protein>
    <submittedName>
        <fullName evidence="2">Uncharacterized protein</fullName>
    </submittedName>
</protein>
<dbReference type="Pfam" id="PF25612">
    <property type="entry name" value="DUF7940"/>
    <property type="match status" value="1"/>
</dbReference>
<gene>
    <name evidence="2" type="ORF">OCOJLMKI_0127</name>
</gene>
<dbReference type="EMBL" id="BPQP01000001">
    <property type="protein sequence ID" value="GJD92944.1"/>
    <property type="molecule type" value="Genomic_DNA"/>
</dbReference>
<organism evidence="2 3">
    <name type="scientific">Methylobacterium iners</name>
    <dbReference type="NCBI Taxonomy" id="418707"/>
    <lineage>
        <taxon>Bacteria</taxon>
        <taxon>Pseudomonadati</taxon>
        <taxon>Pseudomonadota</taxon>
        <taxon>Alphaproteobacteria</taxon>
        <taxon>Hyphomicrobiales</taxon>
        <taxon>Methylobacteriaceae</taxon>
        <taxon>Methylobacterium</taxon>
    </lineage>
</organism>